<evidence type="ECO:0000256" key="7">
    <source>
        <dbReference type="PROSITE-ProRule" id="PRU10141"/>
    </source>
</evidence>
<dbReference type="EC" id="2.7.11.1" evidence="2"/>
<organism evidence="10 11">
    <name type="scientific">Clavelina lepadiformis</name>
    <name type="common">Light-bulb sea squirt</name>
    <name type="synonym">Ascidia lepadiformis</name>
    <dbReference type="NCBI Taxonomy" id="159417"/>
    <lineage>
        <taxon>Eukaryota</taxon>
        <taxon>Metazoa</taxon>
        <taxon>Chordata</taxon>
        <taxon>Tunicata</taxon>
        <taxon>Ascidiacea</taxon>
        <taxon>Aplousobranchia</taxon>
        <taxon>Clavelinidae</taxon>
        <taxon>Clavelina</taxon>
    </lineage>
</organism>
<evidence type="ECO:0000313" key="11">
    <source>
        <dbReference type="Proteomes" id="UP001642483"/>
    </source>
</evidence>
<dbReference type="PROSITE" id="PS00107">
    <property type="entry name" value="PROTEIN_KINASE_ATP"/>
    <property type="match status" value="1"/>
</dbReference>
<feature type="domain" description="Protein kinase" evidence="8">
    <location>
        <begin position="362"/>
        <end position="616"/>
    </location>
</feature>
<evidence type="ECO:0000256" key="5">
    <source>
        <dbReference type="ARBA" id="ARBA00047899"/>
    </source>
</evidence>
<keyword evidence="3 7" id="KW-0547">Nucleotide-binding</keyword>
<comment type="catalytic activity">
    <reaction evidence="6">
        <text>L-seryl-[protein] + ATP = O-phospho-L-seryl-[protein] + ADP + H(+)</text>
        <dbReference type="Rhea" id="RHEA:17989"/>
        <dbReference type="Rhea" id="RHEA-COMP:9863"/>
        <dbReference type="Rhea" id="RHEA-COMP:11604"/>
        <dbReference type="ChEBI" id="CHEBI:15378"/>
        <dbReference type="ChEBI" id="CHEBI:29999"/>
        <dbReference type="ChEBI" id="CHEBI:30616"/>
        <dbReference type="ChEBI" id="CHEBI:83421"/>
        <dbReference type="ChEBI" id="CHEBI:456216"/>
        <dbReference type="EC" id="2.7.11.1"/>
    </reaction>
</comment>
<evidence type="ECO:0000259" key="9">
    <source>
        <dbReference type="PROSITE" id="PS50309"/>
    </source>
</evidence>
<dbReference type="InterPro" id="IPR017441">
    <property type="entry name" value="Protein_kinase_ATP_BS"/>
</dbReference>
<accession>A0ABP0F666</accession>
<dbReference type="PROSITE" id="PS00108">
    <property type="entry name" value="PROTEIN_KINASE_ST"/>
    <property type="match status" value="1"/>
</dbReference>
<dbReference type="PROSITE" id="PS50011">
    <property type="entry name" value="PROTEIN_KINASE_DOM"/>
    <property type="match status" value="1"/>
</dbReference>
<dbReference type="InterPro" id="IPR008271">
    <property type="entry name" value="Ser/Thr_kinase_AS"/>
</dbReference>
<comment type="catalytic activity">
    <reaction evidence="5">
        <text>L-threonyl-[protein] + ATP = O-phospho-L-threonyl-[protein] + ADP + H(+)</text>
        <dbReference type="Rhea" id="RHEA:46608"/>
        <dbReference type="Rhea" id="RHEA-COMP:11060"/>
        <dbReference type="Rhea" id="RHEA-COMP:11605"/>
        <dbReference type="ChEBI" id="CHEBI:15378"/>
        <dbReference type="ChEBI" id="CHEBI:30013"/>
        <dbReference type="ChEBI" id="CHEBI:30616"/>
        <dbReference type="ChEBI" id="CHEBI:61977"/>
        <dbReference type="ChEBI" id="CHEBI:456216"/>
        <dbReference type="EC" id="2.7.11.1"/>
    </reaction>
</comment>
<comment type="caution">
    <text evidence="10">The sequence shown here is derived from an EMBL/GenBank/DDBJ whole genome shotgun (WGS) entry which is preliminary data.</text>
</comment>
<dbReference type="SMART" id="SM00220">
    <property type="entry name" value="S_TKc"/>
    <property type="match status" value="1"/>
</dbReference>
<dbReference type="SUPFAM" id="SSF56112">
    <property type="entry name" value="Protein kinase-like (PK-like)"/>
    <property type="match status" value="1"/>
</dbReference>
<reference evidence="10 11" key="1">
    <citation type="submission" date="2024-02" db="EMBL/GenBank/DDBJ databases">
        <authorList>
            <person name="Daric V."/>
            <person name="Darras S."/>
        </authorList>
    </citation>
    <scope>NUCLEOTIDE SEQUENCE [LARGE SCALE GENOMIC DNA]</scope>
</reference>
<evidence type="ECO:0000256" key="6">
    <source>
        <dbReference type="ARBA" id="ARBA00048679"/>
    </source>
</evidence>
<evidence type="ECO:0000313" key="10">
    <source>
        <dbReference type="EMBL" id="CAK8675209.1"/>
    </source>
</evidence>
<dbReference type="PROSITE" id="PS50309">
    <property type="entry name" value="DC"/>
    <property type="match status" value="2"/>
</dbReference>
<feature type="binding site" evidence="7">
    <location>
        <position position="391"/>
    </location>
    <ligand>
        <name>ATP</name>
        <dbReference type="ChEBI" id="CHEBI:30616"/>
    </ligand>
</feature>
<dbReference type="InterPro" id="IPR003533">
    <property type="entry name" value="Doublecortin_dom"/>
</dbReference>
<dbReference type="Pfam" id="PF00069">
    <property type="entry name" value="Pkinase"/>
    <property type="match status" value="1"/>
</dbReference>
<feature type="domain" description="Doublecortin" evidence="9">
    <location>
        <begin position="52"/>
        <end position="138"/>
    </location>
</feature>
<dbReference type="EMBL" id="CAWYQH010000013">
    <property type="protein sequence ID" value="CAK8675209.1"/>
    <property type="molecule type" value="Genomic_DNA"/>
</dbReference>
<comment type="similarity">
    <text evidence="1">Belongs to the protein kinase superfamily. CAMK Ser/Thr protein kinase family. CaMK subfamily.</text>
</comment>
<evidence type="ECO:0000256" key="1">
    <source>
        <dbReference type="ARBA" id="ARBA00005354"/>
    </source>
</evidence>
<dbReference type="SUPFAM" id="SSF89837">
    <property type="entry name" value="Doublecortin (DC)"/>
    <property type="match status" value="2"/>
</dbReference>
<evidence type="ECO:0000256" key="4">
    <source>
        <dbReference type="ARBA" id="ARBA00022840"/>
    </source>
</evidence>
<dbReference type="Gene3D" id="1.10.510.10">
    <property type="entry name" value="Transferase(Phosphotransferase) domain 1"/>
    <property type="match status" value="1"/>
</dbReference>
<dbReference type="InterPro" id="IPR000719">
    <property type="entry name" value="Prot_kinase_dom"/>
</dbReference>
<keyword evidence="11" id="KW-1185">Reference proteome</keyword>
<dbReference type="InterPro" id="IPR011009">
    <property type="entry name" value="Kinase-like_dom_sf"/>
</dbReference>
<evidence type="ECO:0000259" key="8">
    <source>
        <dbReference type="PROSITE" id="PS50011"/>
    </source>
</evidence>
<dbReference type="Pfam" id="PF03607">
    <property type="entry name" value="DCX"/>
    <property type="match status" value="2"/>
</dbReference>
<evidence type="ECO:0000256" key="2">
    <source>
        <dbReference type="ARBA" id="ARBA00012513"/>
    </source>
</evidence>
<dbReference type="Proteomes" id="UP001642483">
    <property type="component" value="Unassembled WGS sequence"/>
</dbReference>
<dbReference type="PANTHER" id="PTHR24347">
    <property type="entry name" value="SERINE/THREONINE-PROTEIN KINASE"/>
    <property type="match status" value="1"/>
</dbReference>
<dbReference type="CDD" id="cd16109">
    <property type="entry name" value="DCX1"/>
    <property type="match status" value="1"/>
</dbReference>
<name>A0ABP0F666_CLALP</name>
<dbReference type="InterPro" id="IPR036572">
    <property type="entry name" value="Doublecortin_dom_sf"/>
</dbReference>
<protein>
    <recommendedName>
        <fullName evidence="2">non-specific serine/threonine protein kinase</fullName>
        <ecNumber evidence="2">2.7.11.1</ecNumber>
    </recommendedName>
</protein>
<proteinExistence type="inferred from homology"/>
<gene>
    <name evidence="10" type="ORF">CVLEPA_LOCUS4810</name>
</gene>
<dbReference type="Gene3D" id="3.10.20.230">
    <property type="entry name" value="Doublecortin domain"/>
    <property type="match status" value="2"/>
</dbReference>
<sequence length="624" mass="71207">MPHNFSFITQPFTRPRKTRNSLGFPESSAHSANASLYHSRSLQQLCDEKKAKKVRFYRNGDRFHPGLIYAISSTKVRSFDMLLSDLTSRLTDNVNLPQGVRFIFSVDGLKKINSIHEFEQGESYVCSSSDFYKKINYAQNTNPNWCANVRTCSSSSLKLRQQEKSDWICQDPKTFSSHESLRRHKRKQICDFIHPKLITVIRSGRKPRKAVRMLLNKKTAHSLEQIFNDISKLVRLDTGAVRKIYSVCGKQIFCLKDFFGDEDVFIAYGQEKLSQDDFIIDDEEAKFIQFYQSSGLRSSKSISHSRLHQFNQTADADMGQSRLFSKRSFSKKSSSKWKSFNESYNSTGSSKYGFPTEITERFVIGSIIGDGNFAVVHECVDRSNDERFALKVIDKFKSIGQERLIYNEVSILKRIEHPNIVKLFHNYNFKHKIYLVMELINGGDLFSAISSTSSFTEHDASGMVCNLASALAYIHEMKIVHRDIKPENLLVFRCKNAKVALKVADFGLATVVTEPLYTVCGTPTYLAPEIILQTGYNLKIDIWAAGIITYILLYGFPPFYSETNSQEELFDRILGGNIEFPSTDVSESARGLILKTLNCDPDHRFSANEILKHPWVSVSSVKKF</sequence>
<evidence type="ECO:0000256" key="3">
    <source>
        <dbReference type="ARBA" id="ARBA00022741"/>
    </source>
</evidence>
<dbReference type="SMART" id="SM00537">
    <property type="entry name" value="DCX"/>
    <property type="match status" value="2"/>
</dbReference>
<feature type="domain" description="Doublecortin" evidence="9">
    <location>
        <begin position="196"/>
        <end position="279"/>
    </location>
</feature>
<keyword evidence="4 7" id="KW-0067">ATP-binding</keyword>